<dbReference type="AlphaFoldDB" id="A0A4Q1BD14"/>
<evidence type="ECO:0000313" key="3">
    <source>
        <dbReference type="Proteomes" id="UP000289152"/>
    </source>
</evidence>
<comment type="caution">
    <text evidence="2">The sequence shown here is derived from an EMBL/GenBank/DDBJ whole genome shotgun (WGS) entry which is preliminary data.</text>
</comment>
<dbReference type="EMBL" id="SDIL01000124">
    <property type="protein sequence ID" value="RXK35726.1"/>
    <property type="molecule type" value="Genomic_DNA"/>
</dbReference>
<keyword evidence="3" id="KW-1185">Reference proteome</keyword>
<name>A0A4Q1BD14_TREME</name>
<protein>
    <submittedName>
        <fullName evidence="2">Uncharacterized protein</fullName>
    </submittedName>
</protein>
<reference evidence="2 3" key="1">
    <citation type="submission" date="2016-06" db="EMBL/GenBank/DDBJ databases">
        <title>Evolution of pathogenesis and genome organization in the Tremellales.</title>
        <authorList>
            <person name="Cuomo C."/>
            <person name="Litvintseva A."/>
            <person name="Heitman J."/>
            <person name="Chen Y."/>
            <person name="Sun S."/>
            <person name="Springer D."/>
            <person name="Dromer F."/>
            <person name="Young S."/>
            <person name="Zeng Q."/>
            <person name="Chapman S."/>
            <person name="Gujja S."/>
            <person name="Saif S."/>
            <person name="Birren B."/>
        </authorList>
    </citation>
    <scope>NUCLEOTIDE SEQUENCE [LARGE SCALE GENOMIC DNA]</scope>
    <source>
        <strain evidence="2 3">ATCC 28783</strain>
    </source>
</reference>
<sequence length="166" mass="17887">MSRDIQLTTSCSRGFRDVSKNETSFGREETGIPVPVSSVSLGHIHHVDGGLPSLSTSWIQENGEGVDTSPHSLLLDWLKRKETDDPEVGLGEPVVLPTFSEFMSGLAELETAAKLPTHVSTSYQGLKAYTVRKGRSIESTEIIQPEPTQIDAGAVAPKTGQAVRSE</sequence>
<organism evidence="2 3">
    <name type="scientific">Tremella mesenterica</name>
    <name type="common">Jelly fungus</name>
    <dbReference type="NCBI Taxonomy" id="5217"/>
    <lineage>
        <taxon>Eukaryota</taxon>
        <taxon>Fungi</taxon>
        <taxon>Dikarya</taxon>
        <taxon>Basidiomycota</taxon>
        <taxon>Agaricomycotina</taxon>
        <taxon>Tremellomycetes</taxon>
        <taxon>Tremellales</taxon>
        <taxon>Tremellaceae</taxon>
        <taxon>Tremella</taxon>
    </lineage>
</organism>
<accession>A0A4Q1BD14</accession>
<feature type="region of interest" description="Disordered" evidence="1">
    <location>
        <begin position="145"/>
        <end position="166"/>
    </location>
</feature>
<dbReference type="Proteomes" id="UP000289152">
    <property type="component" value="Unassembled WGS sequence"/>
</dbReference>
<dbReference type="InParanoid" id="A0A4Q1BD14"/>
<evidence type="ECO:0000256" key="1">
    <source>
        <dbReference type="SAM" id="MobiDB-lite"/>
    </source>
</evidence>
<evidence type="ECO:0000313" key="2">
    <source>
        <dbReference type="EMBL" id="RXK35726.1"/>
    </source>
</evidence>
<proteinExistence type="predicted"/>
<gene>
    <name evidence="2" type="ORF">M231_07015</name>
</gene>
<dbReference type="VEuPathDB" id="FungiDB:TREMEDRAFT_60723"/>